<feature type="signal peptide" evidence="1">
    <location>
        <begin position="1"/>
        <end position="19"/>
    </location>
</feature>
<accession>A0A395G9H5</accession>
<evidence type="ECO:0000313" key="3">
    <source>
        <dbReference type="Proteomes" id="UP000229523"/>
    </source>
</evidence>
<evidence type="ECO:0000256" key="1">
    <source>
        <dbReference type="SAM" id="SignalP"/>
    </source>
</evidence>
<reference evidence="2 3" key="1">
    <citation type="journal article" date="2018" name="Front. Microbiol.">
        <title>Description and Comparative Genomics of Macrococcus caseolyticus subsp. hominis subsp. nov., Macrococcus goetzii sp. nov., Macrococcus epidermidis sp. nov., and Macrococcus bohemicus sp. nov., Novel Macrococci From Human Clinical Material With Virulence Potential and Suspected Uptake of Foreign DNA by Natural Transformation.</title>
        <authorList>
            <person name="Maslanova I."/>
            <person name="Wertheimer Z."/>
            <person name="Sedlacek I."/>
            <person name="Svec P."/>
            <person name="Indrakova A."/>
            <person name="Kovarovic V."/>
            <person name="Schumann P."/>
            <person name="Sproer C."/>
            <person name="Kralova S."/>
            <person name="Sedo O."/>
            <person name="Kristofova L."/>
            <person name="Vrbovska V."/>
            <person name="Fuzik T."/>
            <person name="Petras P."/>
            <person name="Zdrahal Z."/>
            <person name="Ruzickova V."/>
            <person name="Doskar J."/>
            <person name="Pantucek R."/>
        </authorList>
    </citation>
    <scope>NUCLEOTIDE SEQUENCE [LARGE SCALE GENOMIC DNA]</scope>
    <source>
        <strain evidence="2 3">CCM 4927</strain>
    </source>
</reference>
<dbReference type="Proteomes" id="UP000229523">
    <property type="component" value="Unassembled WGS sequence"/>
</dbReference>
<comment type="caution">
    <text evidence="2">The sequence shown here is derived from an EMBL/GenBank/DDBJ whole genome shotgun (WGS) entry which is preliminary data.</text>
</comment>
<gene>
    <name evidence="2" type="ORF">BFS35_009425</name>
</gene>
<organism evidence="2 3">
    <name type="scientific">Macrococcoides goetzii</name>
    <dbReference type="NCBI Taxonomy" id="1891097"/>
    <lineage>
        <taxon>Bacteria</taxon>
        <taxon>Bacillati</taxon>
        <taxon>Bacillota</taxon>
        <taxon>Bacilli</taxon>
        <taxon>Bacillales</taxon>
        <taxon>Staphylococcaceae</taxon>
        <taxon>Macrococcoides</taxon>
    </lineage>
</organism>
<evidence type="ECO:0000313" key="2">
    <source>
        <dbReference type="EMBL" id="RAI80650.1"/>
    </source>
</evidence>
<dbReference type="EMBL" id="MJBI02000003">
    <property type="protein sequence ID" value="RAI80650.1"/>
    <property type="molecule type" value="Genomic_DNA"/>
</dbReference>
<proteinExistence type="predicted"/>
<evidence type="ECO:0008006" key="4">
    <source>
        <dbReference type="Google" id="ProtNLM"/>
    </source>
</evidence>
<sequence length="138" mass="15844">MKKSIILLLSCLLLLVACGKKEEKKVQTNPYNGEYHFYNPLAGENSFEEILTIKGKKVSIFHTEYDDSGQWQDDGEIKGKVIHFKSGSIAEINLIDDRMTLNYEKNVYNSSDKFDKAGSKVQEENKQNYIDLTNQIEE</sequence>
<keyword evidence="1" id="KW-0732">Signal</keyword>
<protein>
    <recommendedName>
        <fullName evidence="4">Lipoprotein</fullName>
    </recommendedName>
</protein>
<keyword evidence="3" id="KW-1185">Reference proteome</keyword>
<dbReference type="RefSeq" id="WP_099581332.1">
    <property type="nucleotide sequence ID" value="NZ_MJBI02000003.1"/>
</dbReference>
<dbReference type="AlphaFoldDB" id="A0A395G9H5"/>
<feature type="chain" id="PRO_5039189797" description="Lipoprotein" evidence="1">
    <location>
        <begin position="20"/>
        <end position="138"/>
    </location>
</feature>
<name>A0A395G9H5_9STAP</name>
<dbReference type="PROSITE" id="PS51257">
    <property type="entry name" value="PROKAR_LIPOPROTEIN"/>
    <property type="match status" value="1"/>
</dbReference>